<sequence>MASNHKPTQNDLHKQEPFIENNMDFQNDGNSEPMQVNVHINTTININLLRNIVRSDDHNNRTKNMNVNIKNIKIQENIDNYGRNNTKDEVEDEETIEIEYYRRAPSQKHHHAQ</sequence>
<dbReference type="EMBL" id="CAJNOJ010001354">
    <property type="protein sequence ID" value="CAF1549773.1"/>
    <property type="molecule type" value="Genomic_DNA"/>
</dbReference>
<evidence type="ECO:0000256" key="1">
    <source>
        <dbReference type="SAM" id="MobiDB-lite"/>
    </source>
</evidence>
<proteinExistence type="predicted"/>
<protein>
    <submittedName>
        <fullName evidence="2">Uncharacterized protein</fullName>
    </submittedName>
</protein>
<feature type="compositionally biased region" description="Polar residues" evidence="1">
    <location>
        <begin position="23"/>
        <end position="33"/>
    </location>
</feature>
<dbReference type="Proteomes" id="UP000663852">
    <property type="component" value="Unassembled WGS sequence"/>
</dbReference>
<reference evidence="2" key="1">
    <citation type="submission" date="2021-02" db="EMBL/GenBank/DDBJ databases">
        <authorList>
            <person name="Nowell W R."/>
        </authorList>
    </citation>
    <scope>NUCLEOTIDE SEQUENCE</scope>
</reference>
<evidence type="ECO:0000313" key="3">
    <source>
        <dbReference type="Proteomes" id="UP000663852"/>
    </source>
</evidence>
<comment type="caution">
    <text evidence="2">The sequence shown here is derived from an EMBL/GenBank/DDBJ whole genome shotgun (WGS) entry which is preliminary data.</text>
</comment>
<feature type="region of interest" description="Disordered" evidence="1">
    <location>
        <begin position="1"/>
        <end position="33"/>
    </location>
</feature>
<feature type="compositionally biased region" description="Polar residues" evidence="1">
    <location>
        <begin position="1"/>
        <end position="10"/>
    </location>
</feature>
<accession>A0A815X4U2</accession>
<dbReference type="AlphaFoldDB" id="A0A815X4U2"/>
<name>A0A815X4U2_ADIRI</name>
<evidence type="ECO:0000313" key="2">
    <source>
        <dbReference type="EMBL" id="CAF1549773.1"/>
    </source>
</evidence>
<organism evidence="2 3">
    <name type="scientific">Adineta ricciae</name>
    <name type="common">Rotifer</name>
    <dbReference type="NCBI Taxonomy" id="249248"/>
    <lineage>
        <taxon>Eukaryota</taxon>
        <taxon>Metazoa</taxon>
        <taxon>Spiralia</taxon>
        <taxon>Gnathifera</taxon>
        <taxon>Rotifera</taxon>
        <taxon>Eurotatoria</taxon>
        <taxon>Bdelloidea</taxon>
        <taxon>Adinetida</taxon>
        <taxon>Adinetidae</taxon>
        <taxon>Adineta</taxon>
    </lineage>
</organism>
<gene>
    <name evidence="2" type="ORF">EDS130_LOCUS45920</name>
</gene>